<keyword evidence="6" id="KW-0862">Zinc</keyword>
<dbReference type="Proteomes" id="UP001610063">
    <property type="component" value="Unassembled WGS sequence"/>
</dbReference>
<evidence type="ECO:0000256" key="3">
    <source>
        <dbReference type="ARBA" id="ARBA00003485"/>
    </source>
</evidence>
<keyword evidence="9" id="KW-0170">Cobalt</keyword>
<keyword evidence="14" id="KW-1185">Reference proteome</keyword>
<comment type="caution">
    <text evidence="13">The sequence shown here is derived from an EMBL/GenBank/DDBJ whole genome shotgun (WGS) entry which is preliminary data.</text>
</comment>
<evidence type="ECO:0000256" key="7">
    <source>
        <dbReference type="ARBA" id="ARBA00023027"/>
    </source>
</evidence>
<evidence type="ECO:0000256" key="1">
    <source>
        <dbReference type="ARBA" id="ARBA00001911"/>
    </source>
</evidence>
<accession>A0ABW7NBB1</accession>
<dbReference type="Pfam" id="PF01761">
    <property type="entry name" value="DHQ_synthase"/>
    <property type="match status" value="1"/>
</dbReference>
<comment type="function">
    <text evidence="3">Catalyzes the conversion of 3-deoxy-D-arabino-heptulosonate 7-phosphate (DAHP) to dehydroquinate (DHQ).</text>
</comment>
<proteinExistence type="predicted"/>
<dbReference type="NCBIfam" id="TIGR01357">
    <property type="entry name" value="aroB"/>
    <property type="match status" value="1"/>
</dbReference>
<name>A0ABW7NBB1_9BACT</name>
<dbReference type="PANTHER" id="PTHR43622">
    <property type="entry name" value="3-DEHYDROQUINATE SYNTHASE"/>
    <property type="match status" value="1"/>
</dbReference>
<evidence type="ECO:0000256" key="9">
    <source>
        <dbReference type="ARBA" id="ARBA00023285"/>
    </source>
</evidence>
<dbReference type="EMBL" id="JBIPKE010000019">
    <property type="protein sequence ID" value="MFH6984823.1"/>
    <property type="molecule type" value="Genomic_DNA"/>
</dbReference>
<evidence type="ECO:0000259" key="11">
    <source>
        <dbReference type="Pfam" id="PF01761"/>
    </source>
</evidence>
<dbReference type="GO" id="GO:0003856">
    <property type="term" value="F:3-dehydroquinate synthase activity"/>
    <property type="evidence" value="ECO:0007669"/>
    <property type="project" value="UniProtKB-EC"/>
</dbReference>
<evidence type="ECO:0000256" key="4">
    <source>
        <dbReference type="ARBA" id="ARBA00022723"/>
    </source>
</evidence>
<keyword evidence="8 13" id="KW-0456">Lyase</keyword>
<comment type="cofactor">
    <cofactor evidence="1">
        <name>NAD(+)</name>
        <dbReference type="ChEBI" id="CHEBI:57540"/>
    </cofactor>
</comment>
<evidence type="ECO:0000259" key="12">
    <source>
        <dbReference type="Pfam" id="PF24621"/>
    </source>
</evidence>
<dbReference type="CDD" id="cd08195">
    <property type="entry name" value="DHQS"/>
    <property type="match status" value="1"/>
</dbReference>
<organism evidence="13 14">
    <name type="scientific">Marinoscillum luteum</name>
    <dbReference type="NCBI Taxonomy" id="861051"/>
    <lineage>
        <taxon>Bacteria</taxon>
        <taxon>Pseudomonadati</taxon>
        <taxon>Bacteroidota</taxon>
        <taxon>Cytophagia</taxon>
        <taxon>Cytophagales</taxon>
        <taxon>Reichenbachiellaceae</taxon>
        <taxon>Marinoscillum</taxon>
    </lineage>
</organism>
<keyword evidence="4" id="KW-0479">Metal-binding</keyword>
<dbReference type="RefSeq" id="WP_395418252.1">
    <property type="nucleotide sequence ID" value="NZ_JBIPKE010000019.1"/>
</dbReference>
<dbReference type="InterPro" id="IPR050071">
    <property type="entry name" value="Dehydroquinate_synthase"/>
</dbReference>
<sequence length="344" mass="38365">MKIPAYITLTDDPANKLQSLLETFKPDKIAYLVDENTREHCLPLLRVGGDAEIIQIHSGEIFKNLNSCELIWAALTTSGFSRKSMLVNVGGGVIGDMGGFAASTYKRGIRFINIPTTLLAAVDANIGGKLGIDFRGFKNHIGVFNDPDAVVISDLFLKTLPERELRSGFAEVIKHGLIYDKDYFHQISQSSFPNLNWTEVIKRSVEIKSEVVAQDPREAGLRKILNFGHTLGHGIETWYLNSRQSLLHGEAISIGMILEGFLANKLGKLSISDLNEVSNYLISVFGKFDLPPIHEIMPLMLQDKKNVGNEISFSLLDGVGKCSFDELIDLKWIDESFQYYQNLK</sequence>
<dbReference type="Gene3D" id="1.20.1090.10">
    <property type="entry name" value="Dehydroquinate synthase-like - alpha domain"/>
    <property type="match status" value="1"/>
</dbReference>
<evidence type="ECO:0000256" key="6">
    <source>
        <dbReference type="ARBA" id="ARBA00022833"/>
    </source>
</evidence>
<comment type="cofactor">
    <cofactor evidence="2">
        <name>Co(2+)</name>
        <dbReference type="ChEBI" id="CHEBI:48828"/>
    </cofactor>
</comment>
<dbReference type="PANTHER" id="PTHR43622:SF1">
    <property type="entry name" value="3-DEHYDROQUINATE SYNTHASE"/>
    <property type="match status" value="1"/>
</dbReference>
<evidence type="ECO:0000256" key="10">
    <source>
        <dbReference type="NCBIfam" id="TIGR01357"/>
    </source>
</evidence>
<keyword evidence="7" id="KW-0520">NAD</keyword>
<dbReference type="InterPro" id="IPR030963">
    <property type="entry name" value="DHQ_synth_fam"/>
</dbReference>
<gene>
    <name evidence="13" type="primary">aroB</name>
    <name evidence="13" type="ORF">ACHKAR_15310</name>
</gene>
<dbReference type="SUPFAM" id="SSF56796">
    <property type="entry name" value="Dehydroquinate synthase-like"/>
    <property type="match status" value="1"/>
</dbReference>
<evidence type="ECO:0000313" key="13">
    <source>
        <dbReference type="EMBL" id="MFH6984823.1"/>
    </source>
</evidence>
<evidence type="ECO:0000256" key="8">
    <source>
        <dbReference type="ARBA" id="ARBA00023239"/>
    </source>
</evidence>
<feature type="domain" description="3-dehydroquinate synthase N-terminal" evidence="11">
    <location>
        <begin position="54"/>
        <end position="166"/>
    </location>
</feature>
<evidence type="ECO:0000256" key="2">
    <source>
        <dbReference type="ARBA" id="ARBA00001941"/>
    </source>
</evidence>
<dbReference type="InterPro" id="IPR016037">
    <property type="entry name" value="DHQ_synth_AroB"/>
</dbReference>
<dbReference type="PIRSF" id="PIRSF001455">
    <property type="entry name" value="DHQ_synth"/>
    <property type="match status" value="1"/>
</dbReference>
<reference evidence="13 14" key="1">
    <citation type="journal article" date="2013" name="Int. J. Syst. Evol. Microbiol.">
        <title>Marinoscillum luteum sp. nov., isolated from marine sediment.</title>
        <authorList>
            <person name="Cha I.T."/>
            <person name="Park S.J."/>
            <person name="Kim S.J."/>
            <person name="Kim J.G."/>
            <person name="Jung M.Y."/>
            <person name="Shin K.S."/>
            <person name="Kwon K.K."/>
            <person name="Yang S.H."/>
            <person name="Seo Y.S."/>
            <person name="Rhee S.K."/>
        </authorList>
    </citation>
    <scope>NUCLEOTIDE SEQUENCE [LARGE SCALE GENOMIC DNA]</scope>
    <source>
        <strain evidence="13 14">KCTC 23939</strain>
    </source>
</reference>
<dbReference type="Pfam" id="PF24621">
    <property type="entry name" value="DHQS_C"/>
    <property type="match status" value="1"/>
</dbReference>
<keyword evidence="5" id="KW-0547">Nucleotide-binding</keyword>
<evidence type="ECO:0000313" key="14">
    <source>
        <dbReference type="Proteomes" id="UP001610063"/>
    </source>
</evidence>
<feature type="domain" description="3-dehydroquinate synthase C-terminal" evidence="12">
    <location>
        <begin position="168"/>
        <end position="306"/>
    </location>
</feature>
<dbReference type="Gene3D" id="3.40.50.1970">
    <property type="match status" value="1"/>
</dbReference>
<dbReference type="EC" id="4.2.3.4" evidence="10"/>
<evidence type="ECO:0000256" key="5">
    <source>
        <dbReference type="ARBA" id="ARBA00022741"/>
    </source>
</evidence>
<dbReference type="InterPro" id="IPR056179">
    <property type="entry name" value="DHQS_C"/>
</dbReference>
<protein>
    <recommendedName>
        <fullName evidence="10">3-dehydroquinate synthase</fullName>
        <ecNumber evidence="10">4.2.3.4</ecNumber>
    </recommendedName>
</protein>
<dbReference type="InterPro" id="IPR030960">
    <property type="entry name" value="DHQS/DOIS_N"/>
</dbReference>